<evidence type="ECO:0000313" key="3">
    <source>
        <dbReference type="EMBL" id="NYD28773.1"/>
    </source>
</evidence>
<evidence type="ECO:0000313" key="4">
    <source>
        <dbReference type="Proteomes" id="UP000582231"/>
    </source>
</evidence>
<protein>
    <submittedName>
        <fullName evidence="3">Putative membrane protein YdbT with pleckstrin-like domain</fullName>
    </submittedName>
</protein>
<evidence type="ECO:0000259" key="2">
    <source>
        <dbReference type="Pfam" id="PF03703"/>
    </source>
</evidence>
<feature type="domain" description="YdbS-like PH" evidence="2">
    <location>
        <begin position="79"/>
        <end position="146"/>
    </location>
</feature>
<evidence type="ECO:0000256" key="1">
    <source>
        <dbReference type="SAM" id="Phobius"/>
    </source>
</evidence>
<accession>A0A852R1Y9</accession>
<comment type="caution">
    <text evidence="3">The sequence shown here is derived from an EMBL/GenBank/DDBJ whole genome shotgun (WGS) entry which is preliminary data.</text>
</comment>
<dbReference type="PANTHER" id="PTHR37938:SF1">
    <property type="entry name" value="BLL0215 PROTEIN"/>
    <property type="match status" value="1"/>
</dbReference>
<keyword evidence="1" id="KW-0812">Transmembrane</keyword>
<dbReference type="EMBL" id="JACCBF010000001">
    <property type="protein sequence ID" value="NYD28773.1"/>
    <property type="molecule type" value="Genomic_DNA"/>
</dbReference>
<sequence length="168" mass="18878">MGDPRIGKHLLREEGEVVVDEVTHHWFAYVRPALETGLALVLLVGSWFVDVHVAWALIVVAVVFLVRAGWMALGVVRDRFVITNMRVFRVHGVLSQSLATMPLSRILDISVQKPLHGRLLGFGHFCFESAAQEQGLRDIRYVGRPDDRDLAIQRVVQRAGLRGPRVPN</sequence>
<keyword evidence="1" id="KW-0472">Membrane</keyword>
<organism evidence="3 4">
    <name type="scientific">Nocardioides kongjuensis</name>
    <dbReference type="NCBI Taxonomy" id="349522"/>
    <lineage>
        <taxon>Bacteria</taxon>
        <taxon>Bacillati</taxon>
        <taxon>Actinomycetota</taxon>
        <taxon>Actinomycetes</taxon>
        <taxon>Propionibacteriales</taxon>
        <taxon>Nocardioidaceae</taxon>
        <taxon>Nocardioides</taxon>
    </lineage>
</organism>
<dbReference type="PANTHER" id="PTHR37938">
    <property type="entry name" value="BLL0215 PROTEIN"/>
    <property type="match status" value="1"/>
</dbReference>
<dbReference type="AlphaFoldDB" id="A0A852R1Y9"/>
<reference evidence="3 4" key="1">
    <citation type="submission" date="2020-07" db="EMBL/GenBank/DDBJ databases">
        <title>Sequencing the genomes of 1000 actinobacteria strains.</title>
        <authorList>
            <person name="Klenk H.-P."/>
        </authorList>
    </citation>
    <scope>NUCLEOTIDE SEQUENCE [LARGE SCALE GENOMIC DNA]</scope>
    <source>
        <strain evidence="3 4">DSM 19082</strain>
    </source>
</reference>
<feature type="transmembrane region" description="Helical" evidence="1">
    <location>
        <begin position="33"/>
        <end position="49"/>
    </location>
</feature>
<proteinExistence type="predicted"/>
<feature type="transmembrane region" description="Helical" evidence="1">
    <location>
        <begin position="55"/>
        <end position="76"/>
    </location>
</feature>
<dbReference type="Proteomes" id="UP000582231">
    <property type="component" value="Unassembled WGS sequence"/>
</dbReference>
<name>A0A852R1Y9_9ACTN</name>
<gene>
    <name evidence="3" type="ORF">BJ958_000319</name>
</gene>
<dbReference type="InterPro" id="IPR005182">
    <property type="entry name" value="YdbS-like_PH"/>
</dbReference>
<keyword evidence="1" id="KW-1133">Transmembrane helix</keyword>
<dbReference type="Pfam" id="PF03703">
    <property type="entry name" value="bPH_2"/>
    <property type="match status" value="1"/>
</dbReference>
<keyword evidence="4" id="KW-1185">Reference proteome</keyword>